<dbReference type="RefSeq" id="XP_024348582.1">
    <property type="nucleotide sequence ID" value="XM_024497028.1"/>
</dbReference>
<dbReference type="KEGG" id="egl:EGR_07779"/>
<dbReference type="Proteomes" id="UP000019149">
    <property type="component" value="Unassembled WGS sequence"/>
</dbReference>
<protein>
    <submittedName>
        <fullName evidence="1">Uncharacterized protein</fullName>
    </submittedName>
</protein>
<dbReference type="EMBL" id="APAU02000086">
    <property type="protein sequence ID" value="EUB57386.1"/>
    <property type="molecule type" value="Genomic_DNA"/>
</dbReference>
<dbReference type="AlphaFoldDB" id="W6UA40"/>
<sequence length="60" mass="6553">MSTPAGICHPTESCCHVTCTYHGLSFCDPDEPVFGNVGRTNLEGRIEVPCPSNFFQISCF</sequence>
<keyword evidence="2" id="KW-1185">Reference proteome</keyword>
<reference evidence="1 2" key="1">
    <citation type="journal article" date="2013" name="Nat. Genet.">
        <title>The genome of the hydatid tapeworm Echinococcus granulosus.</title>
        <authorList>
            <person name="Zheng H."/>
            <person name="Zhang W."/>
            <person name="Zhang L."/>
            <person name="Zhang Z."/>
            <person name="Li J."/>
            <person name="Lu G."/>
            <person name="Zhu Y."/>
            <person name="Wang Y."/>
            <person name="Huang Y."/>
            <person name="Liu J."/>
            <person name="Kang H."/>
            <person name="Chen J."/>
            <person name="Wang L."/>
            <person name="Chen A."/>
            <person name="Yu S."/>
            <person name="Gao Z."/>
            <person name="Jin L."/>
            <person name="Gu W."/>
            <person name="Wang Z."/>
            <person name="Zhao L."/>
            <person name="Shi B."/>
            <person name="Wen H."/>
            <person name="Lin R."/>
            <person name="Jones M.K."/>
            <person name="Brejova B."/>
            <person name="Vinar T."/>
            <person name="Zhao G."/>
            <person name="McManus D.P."/>
            <person name="Chen Z."/>
            <person name="Zhou Y."/>
            <person name="Wang S."/>
        </authorList>
    </citation>
    <scope>NUCLEOTIDE SEQUENCE [LARGE SCALE GENOMIC DNA]</scope>
</reference>
<dbReference type="CTD" id="36343494"/>
<evidence type="ECO:0000313" key="2">
    <source>
        <dbReference type="Proteomes" id="UP000019149"/>
    </source>
</evidence>
<dbReference type="GeneID" id="36343494"/>
<gene>
    <name evidence="1" type="ORF">EGR_07779</name>
</gene>
<proteinExistence type="predicted"/>
<evidence type="ECO:0000313" key="1">
    <source>
        <dbReference type="EMBL" id="EUB57386.1"/>
    </source>
</evidence>
<comment type="caution">
    <text evidence="1">The sequence shown here is derived from an EMBL/GenBank/DDBJ whole genome shotgun (WGS) entry which is preliminary data.</text>
</comment>
<accession>W6UA40</accession>
<organism evidence="1 2">
    <name type="scientific">Echinococcus granulosus</name>
    <name type="common">Hydatid tapeworm</name>
    <dbReference type="NCBI Taxonomy" id="6210"/>
    <lineage>
        <taxon>Eukaryota</taxon>
        <taxon>Metazoa</taxon>
        <taxon>Spiralia</taxon>
        <taxon>Lophotrochozoa</taxon>
        <taxon>Platyhelminthes</taxon>
        <taxon>Cestoda</taxon>
        <taxon>Eucestoda</taxon>
        <taxon>Cyclophyllidea</taxon>
        <taxon>Taeniidae</taxon>
        <taxon>Echinococcus</taxon>
        <taxon>Echinococcus granulosus group</taxon>
    </lineage>
</organism>
<name>W6UA40_ECHGR</name>